<dbReference type="AlphaFoldDB" id="A0A7J6DMX5"/>
<name>A0A7J6DMX5_CANSA</name>
<evidence type="ECO:0000313" key="2">
    <source>
        <dbReference type="EMBL" id="KAF4347461.1"/>
    </source>
</evidence>
<dbReference type="PANTHER" id="PTHR35757">
    <property type="entry name" value="THERMOSOME SUBUNIT GAMMA"/>
    <property type="match status" value="1"/>
</dbReference>
<evidence type="ECO:0000313" key="3">
    <source>
        <dbReference type="Proteomes" id="UP000583929"/>
    </source>
</evidence>
<sequence length="254" mass="29147">MRTDVHRKHFVVQQNVRISSRNQRPRKQIDLPESVIPNTVLCQRQMARILTLDFQLHCLDYEAENWYHADLDFETFKLLQMEKGESFFSFARDMTLKSTKAMIDISKRGLWLLLEQKGFHSIIKRMLTLPHFLINELPDEPVTCFTLLTTPNNLLASLDLNITSLNDSQLIQCLMSAMAYELLYVEIHIIEILNIMNLSVATGTRARLFGTHISGGVLRAASAHGLPPLALVVCILMKQFSTIIFFQLQGQVKF</sequence>
<comment type="caution">
    <text evidence="2">The sequence shown here is derived from an EMBL/GenBank/DDBJ whole genome shotgun (WGS) entry which is preliminary data.</text>
</comment>
<proteinExistence type="predicted"/>
<dbReference type="Proteomes" id="UP000583929">
    <property type="component" value="Unassembled WGS sequence"/>
</dbReference>
<keyword evidence="3" id="KW-1185">Reference proteome</keyword>
<dbReference type="EMBL" id="JAATIQ010000806">
    <property type="protein sequence ID" value="KAF4347461.1"/>
    <property type="molecule type" value="Genomic_DNA"/>
</dbReference>
<protein>
    <submittedName>
        <fullName evidence="2">Uncharacterized protein</fullName>
    </submittedName>
</protein>
<dbReference type="PANTHER" id="PTHR35757:SF1">
    <property type="entry name" value="THERMOSOME SUBUNIT GAMMA"/>
    <property type="match status" value="1"/>
</dbReference>
<organism evidence="2 3">
    <name type="scientific">Cannabis sativa</name>
    <name type="common">Hemp</name>
    <name type="synonym">Marijuana</name>
    <dbReference type="NCBI Taxonomy" id="3483"/>
    <lineage>
        <taxon>Eukaryota</taxon>
        <taxon>Viridiplantae</taxon>
        <taxon>Streptophyta</taxon>
        <taxon>Embryophyta</taxon>
        <taxon>Tracheophyta</taxon>
        <taxon>Spermatophyta</taxon>
        <taxon>Magnoliopsida</taxon>
        <taxon>eudicotyledons</taxon>
        <taxon>Gunneridae</taxon>
        <taxon>Pentapetalae</taxon>
        <taxon>rosids</taxon>
        <taxon>fabids</taxon>
        <taxon>Rosales</taxon>
        <taxon>Cannabaceae</taxon>
        <taxon>Cannabis</taxon>
    </lineage>
</organism>
<accession>A0A7J6DMX5</accession>
<gene>
    <name evidence="1" type="ORF">G4B88_021456</name>
    <name evidence="2" type="ORF">G4B88_021457</name>
</gene>
<evidence type="ECO:0000313" key="1">
    <source>
        <dbReference type="EMBL" id="KAF4347460.1"/>
    </source>
</evidence>
<dbReference type="EMBL" id="JAATIQ010000806">
    <property type="protein sequence ID" value="KAF4347460.1"/>
    <property type="molecule type" value="Genomic_DNA"/>
</dbReference>
<reference evidence="2 3" key="1">
    <citation type="journal article" date="2020" name="bioRxiv">
        <title>Sequence and annotation of 42 cannabis genomes reveals extensive copy number variation in cannabinoid synthesis and pathogen resistance genes.</title>
        <authorList>
            <person name="Mckernan K.J."/>
            <person name="Helbert Y."/>
            <person name="Kane L.T."/>
            <person name="Ebling H."/>
            <person name="Zhang L."/>
            <person name="Liu B."/>
            <person name="Eaton Z."/>
            <person name="Mclaughlin S."/>
            <person name="Kingan S."/>
            <person name="Baybayan P."/>
            <person name="Concepcion G."/>
            <person name="Jordan M."/>
            <person name="Riva A."/>
            <person name="Barbazuk W."/>
            <person name="Harkins T."/>
        </authorList>
    </citation>
    <scope>NUCLEOTIDE SEQUENCE [LARGE SCALE GENOMIC DNA]</scope>
    <source>
        <strain evidence="3">cv. Jamaican Lion 4</strain>
        <strain evidence="2">Father</strain>
        <tissue evidence="2">Leaf</tissue>
    </source>
</reference>